<evidence type="ECO:0000313" key="2">
    <source>
        <dbReference type="EMBL" id="CBL03880.1"/>
    </source>
</evidence>
<dbReference type="HOGENOM" id="CLU_2897854_0_0_11"/>
<sequence length="62" mass="6916">MGETMSDKKTPEATEENGSEEKIVLPSNEEVLEVIETPDEIDVIDVGNKESAKIIEDWPEAR</sequence>
<protein>
    <submittedName>
        <fullName evidence="2">Uncharacterized protein</fullName>
    </submittedName>
</protein>
<proteinExistence type="predicted"/>
<dbReference type="KEGG" id="gpa:GPA_12130"/>
<feature type="compositionally biased region" description="Basic and acidic residues" evidence="1">
    <location>
        <begin position="1"/>
        <end position="12"/>
    </location>
</feature>
<reference evidence="2 3" key="2">
    <citation type="submission" date="2010-03" db="EMBL/GenBank/DDBJ databases">
        <authorList>
            <person name="Pajon A."/>
        </authorList>
    </citation>
    <scope>NUCLEOTIDE SEQUENCE [LARGE SCALE GENOMIC DNA]</scope>
    <source>
        <strain evidence="3">7-10-1-b</strain>
    </source>
</reference>
<keyword evidence="3" id="KW-1185">Reference proteome</keyword>
<dbReference type="Proteomes" id="UP000008805">
    <property type="component" value="Chromosome"/>
</dbReference>
<feature type="region of interest" description="Disordered" evidence="1">
    <location>
        <begin position="1"/>
        <end position="22"/>
    </location>
</feature>
<accession>D6E833</accession>
<name>D6E833_9ACTN</name>
<evidence type="ECO:0000313" key="3">
    <source>
        <dbReference type="Proteomes" id="UP000008805"/>
    </source>
</evidence>
<evidence type="ECO:0000256" key="1">
    <source>
        <dbReference type="SAM" id="MobiDB-lite"/>
    </source>
</evidence>
<reference evidence="2 3" key="1">
    <citation type="submission" date="2010-03" db="EMBL/GenBank/DDBJ databases">
        <title>The genome sequence of Gordonibacter pamelaeae 7-10-1-bT.</title>
        <authorList>
            <consortium name="metaHIT consortium -- http://www.metahit.eu/"/>
            <person name="Pajon A."/>
            <person name="Turner K."/>
            <person name="Parkhill J."/>
            <person name="Timmis K."/>
            <person name="Oxley A."/>
            <person name="Wurdemann D."/>
        </authorList>
    </citation>
    <scope>NUCLEOTIDE SEQUENCE [LARGE SCALE GENOMIC DNA]</scope>
    <source>
        <strain evidence="3">7-10-1-b</strain>
    </source>
</reference>
<gene>
    <name evidence="2" type="ORF">GPA_12130</name>
</gene>
<dbReference type="AlphaFoldDB" id="D6E833"/>
<organism evidence="2 3">
    <name type="scientific">Gordonibacter pamelaeae 7-10-1-b</name>
    <dbReference type="NCBI Taxonomy" id="657308"/>
    <lineage>
        <taxon>Bacteria</taxon>
        <taxon>Bacillati</taxon>
        <taxon>Actinomycetota</taxon>
        <taxon>Coriobacteriia</taxon>
        <taxon>Eggerthellales</taxon>
        <taxon>Eggerthellaceae</taxon>
        <taxon>Gordonibacter</taxon>
    </lineage>
</organism>
<dbReference type="EMBL" id="FP929047">
    <property type="protein sequence ID" value="CBL03880.1"/>
    <property type="molecule type" value="Genomic_DNA"/>
</dbReference>